<dbReference type="AlphaFoldDB" id="A0A0M6Y3X1"/>
<feature type="binding site" evidence="4">
    <location>
        <position position="92"/>
    </location>
    <ligand>
        <name>Zn(2+)</name>
        <dbReference type="ChEBI" id="CHEBI:29105"/>
    </ligand>
</feature>
<dbReference type="GO" id="GO:0016530">
    <property type="term" value="F:metallochaperone activity"/>
    <property type="evidence" value="ECO:0007669"/>
    <property type="project" value="UniProtKB-ARBA"/>
</dbReference>
<keyword evidence="1 4" id="KW-0533">Nickel</keyword>
<comment type="function">
    <text evidence="4">Involved in the maturation of [NiFe] hydrogenases. Required for nickel insertion into the metal center of the hydrogenase.</text>
</comment>
<proteinExistence type="inferred from homology"/>
<dbReference type="GO" id="GO:0016151">
    <property type="term" value="F:nickel cation binding"/>
    <property type="evidence" value="ECO:0007669"/>
    <property type="project" value="UniProtKB-UniRule"/>
</dbReference>
<feature type="binding site" evidence="4">
    <location>
        <position position="89"/>
    </location>
    <ligand>
        <name>Zn(2+)</name>
        <dbReference type="ChEBI" id="CHEBI:29105"/>
    </ligand>
</feature>
<dbReference type="PIRSF" id="PIRSF004761">
    <property type="entry name" value="Hydrgn_mat_HypA"/>
    <property type="match status" value="1"/>
</dbReference>
<dbReference type="STRING" id="187304.B0E33_17330"/>
<dbReference type="HAMAP" id="MF_00213">
    <property type="entry name" value="HypA_HybF"/>
    <property type="match status" value="1"/>
</dbReference>
<keyword evidence="6" id="KW-1185">Reference proteome</keyword>
<gene>
    <name evidence="4 5" type="primary">hypA</name>
    <name evidence="5" type="ORF">LAL4801_02429</name>
</gene>
<evidence type="ECO:0000256" key="2">
    <source>
        <dbReference type="ARBA" id="ARBA00022723"/>
    </source>
</evidence>
<protein>
    <recommendedName>
        <fullName evidence="4">Hydrogenase maturation factor HypA</fullName>
    </recommendedName>
</protein>
<dbReference type="OrthoDB" id="288014at2"/>
<dbReference type="PANTHER" id="PTHR34535">
    <property type="entry name" value="HYDROGENASE MATURATION FACTOR HYPA"/>
    <property type="match status" value="1"/>
</dbReference>
<dbReference type="RefSeq" id="WP_055656282.1">
    <property type="nucleotide sequence ID" value="NZ_CP045617.1"/>
</dbReference>
<comment type="similarity">
    <text evidence="4">Belongs to the HypA/HybF family.</text>
</comment>
<dbReference type="PANTHER" id="PTHR34535:SF3">
    <property type="entry name" value="HYDROGENASE MATURATION FACTOR HYPA"/>
    <property type="match status" value="1"/>
</dbReference>
<feature type="binding site" evidence="4">
    <location>
        <position position="76"/>
    </location>
    <ligand>
        <name>Zn(2+)</name>
        <dbReference type="ChEBI" id="CHEBI:29105"/>
    </ligand>
</feature>
<keyword evidence="2 4" id="KW-0479">Metal-binding</keyword>
<reference evidence="6" key="1">
    <citation type="submission" date="2015-07" db="EMBL/GenBank/DDBJ databases">
        <authorList>
            <person name="Rodrigo-Torres Lidia"/>
            <person name="Arahal R.David."/>
        </authorList>
    </citation>
    <scope>NUCLEOTIDE SEQUENCE [LARGE SCALE GENOMIC DNA]</scope>
    <source>
        <strain evidence="6">CECT 4801</strain>
    </source>
</reference>
<keyword evidence="3 4" id="KW-0862">Zinc</keyword>
<dbReference type="Proteomes" id="UP000048926">
    <property type="component" value="Unassembled WGS sequence"/>
</dbReference>
<evidence type="ECO:0000313" key="6">
    <source>
        <dbReference type="Proteomes" id="UP000048926"/>
    </source>
</evidence>
<dbReference type="NCBIfam" id="TIGR00100">
    <property type="entry name" value="hypA"/>
    <property type="match status" value="1"/>
</dbReference>
<sequence length="113" mass="12321">MHEMSLCESILDILKDQAAKDSFTRVKRVAVDIGPLSCVEPEALKFGFDVVMRGSLAEGAILEISRPSAEALCLSCFKTVQVNARFDCCPECGSEALQVVSGEELKIRELEVV</sequence>
<dbReference type="Pfam" id="PF01155">
    <property type="entry name" value="HypA"/>
    <property type="match status" value="1"/>
</dbReference>
<name>A0A0M6Y3X1_9HYPH</name>
<organism evidence="5 6">
    <name type="scientific">Roseibium aggregatum</name>
    <dbReference type="NCBI Taxonomy" id="187304"/>
    <lineage>
        <taxon>Bacteria</taxon>
        <taxon>Pseudomonadati</taxon>
        <taxon>Pseudomonadota</taxon>
        <taxon>Alphaproteobacteria</taxon>
        <taxon>Hyphomicrobiales</taxon>
        <taxon>Stappiaceae</taxon>
        <taxon>Roseibium</taxon>
    </lineage>
</organism>
<dbReference type="Gene3D" id="3.30.2320.80">
    <property type="match status" value="1"/>
</dbReference>
<dbReference type="InterPro" id="IPR000688">
    <property type="entry name" value="HypA/HybF"/>
</dbReference>
<feature type="binding site" evidence="4">
    <location>
        <position position="73"/>
    </location>
    <ligand>
        <name>Zn(2+)</name>
        <dbReference type="ChEBI" id="CHEBI:29105"/>
    </ligand>
</feature>
<evidence type="ECO:0000313" key="5">
    <source>
        <dbReference type="EMBL" id="CTQ43987.1"/>
    </source>
</evidence>
<evidence type="ECO:0000256" key="3">
    <source>
        <dbReference type="ARBA" id="ARBA00022833"/>
    </source>
</evidence>
<dbReference type="GO" id="GO:0008270">
    <property type="term" value="F:zinc ion binding"/>
    <property type="evidence" value="ECO:0007669"/>
    <property type="project" value="UniProtKB-UniRule"/>
</dbReference>
<feature type="binding site" evidence="4">
    <location>
        <position position="2"/>
    </location>
    <ligand>
        <name>Ni(2+)</name>
        <dbReference type="ChEBI" id="CHEBI:49786"/>
    </ligand>
</feature>
<dbReference type="KEGG" id="lagg:B0E33_17330"/>
<accession>A0A0M6Y3X1</accession>
<dbReference type="GO" id="GO:0051604">
    <property type="term" value="P:protein maturation"/>
    <property type="evidence" value="ECO:0007669"/>
    <property type="project" value="InterPro"/>
</dbReference>
<evidence type="ECO:0000256" key="4">
    <source>
        <dbReference type="HAMAP-Rule" id="MF_00213"/>
    </source>
</evidence>
<dbReference type="FunFam" id="3.30.2320.80:FF:000001">
    <property type="entry name" value="Hydrogenase maturation factor HypA"/>
    <property type="match status" value="1"/>
</dbReference>
<evidence type="ECO:0000256" key="1">
    <source>
        <dbReference type="ARBA" id="ARBA00022596"/>
    </source>
</evidence>
<dbReference type="EMBL" id="CXST01000001">
    <property type="protein sequence ID" value="CTQ43987.1"/>
    <property type="molecule type" value="Genomic_DNA"/>
</dbReference>